<dbReference type="GeneID" id="106808690"/>
<gene>
    <name evidence="6" type="primary">LOC106808690</name>
</gene>
<keyword evidence="5" id="KW-1185">Reference proteome</keyword>
<organism evidence="5 6">
    <name type="scientific">Priapulus caudatus</name>
    <name type="common">Priapulid worm</name>
    <dbReference type="NCBI Taxonomy" id="37621"/>
    <lineage>
        <taxon>Eukaryota</taxon>
        <taxon>Metazoa</taxon>
        <taxon>Ecdysozoa</taxon>
        <taxon>Scalidophora</taxon>
        <taxon>Priapulida</taxon>
        <taxon>Priapulimorpha</taxon>
        <taxon>Priapulimorphida</taxon>
        <taxon>Priapulidae</taxon>
        <taxon>Priapulus</taxon>
    </lineage>
</organism>
<sequence length="285" mass="31083">MSYHRGMVGHVNINKNTSWGEFLNCIQSSPICGDVLRLKSGTKSLLELCEAYCSSRIETEWLAKFNAEHHKKSAERSLQLRLDGNKAFAKSNDKEAIVCYTNSILQAPPACDGCQLGLAFGNRSAVLARLGKQEACLVDIENALGVAGYPPGKRHKLYTRKMQCLLSLGRQEEGRAAKEEACEALRHVAEGADREDAAAKIENIWSESSFPTQSKMPKHDQHGESRAVPPPPFLGSNKMLEGASVALELRDSDDRGRYITARDAVAAGRRPLCGEAIRLSTAAGS</sequence>
<dbReference type="Gene3D" id="1.25.40.10">
    <property type="entry name" value="Tetratricopeptide repeat domain"/>
    <property type="match status" value="1"/>
</dbReference>
<dbReference type="RefSeq" id="XP_014667003.1">
    <property type="nucleotide sequence ID" value="XM_014811517.1"/>
</dbReference>
<keyword evidence="3" id="KW-0949">S-adenosyl-L-methionine</keyword>
<protein>
    <submittedName>
        <fullName evidence="6">Uncharacterized protein LOC106808690</fullName>
    </submittedName>
</protein>
<accession>A0ABM1E482</accession>
<reference evidence="6" key="1">
    <citation type="submission" date="2025-08" db="UniProtKB">
        <authorList>
            <consortium name="RefSeq"/>
        </authorList>
    </citation>
    <scope>IDENTIFICATION</scope>
</reference>
<dbReference type="InterPro" id="IPR011990">
    <property type="entry name" value="TPR-like_helical_dom_sf"/>
</dbReference>
<evidence type="ECO:0000256" key="1">
    <source>
        <dbReference type="ARBA" id="ARBA00022603"/>
    </source>
</evidence>
<evidence type="ECO:0000256" key="4">
    <source>
        <dbReference type="SAM" id="MobiDB-lite"/>
    </source>
</evidence>
<evidence type="ECO:0000313" key="5">
    <source>
        <dbReference type="Proteomes" id="UP000695022"/>
    </source>
</evidence>
<dbReference type="PANTHER" id="PTHR46165">
    <property type="entry name" value="SET AND MYND DOMAIN-CONTAINING PROTEIN 4"/>
    <property type="match status" value="1"/>
</dbReference>
<name>A0ABM1E482_PRICU</name>
<dbReference type="SUPFAM" id="SSF48452">
    <property type="entry name" value="TPR-like"/>
    <property type="match status" value="1"/>
</dbReference>
<keyword evidence="2" id="KW-0808">Transferase</keyword>
<evidence type="ECO:0000256" key="3">
    <source>
        <dbReference type="ARBA" id="ARBA00022691"/>
    </source>
</evidence>
<proteinExistence type="predicted"/>
<evidence type="ECO:0000256" key="2">
    <source>
        <dbReference type="ARBA" id="ARBA00022679"/>
    </source>
</evidence>
<evidence type="ECO:0000313" key="6">
    <source>
        <dbReference type="RefSeq" id="XP_014667003.1"/>
    </source>
</evidence>
<keyword evidence="1" id="KW-0489">Methyltransferase</keyword>
<dbReference type="PANTHER" id="PTHR46165:SF2">
    <property type="entry name" value="SET AND MYND DOMAIN-CONTAINING PROTEIN 4"/>
    <property type="match status" value="1"/>
</dbReference>
<dbReference type="InterPro" id="IPR052097">
    <property type="entry name" value="SET-MYND_domain_protein"/>
</dbReference>
<dbReference type="Proteomes" id="UP000695022">
    <property type="component" value="Unplaced"/>
</dbReference>
<feature type="region of interest" description="Disordered" evidence="4">
    <location>
        <begin position="208"/>
        <end position="236"/>
    </location>
</feature>